<evidence type="ECO:0000313" key="2">
    <source>
        <dbReference type="EMBL" id="MBA9074563.1"/>
    </source>
</evidence>
<name>A0ABR6DS91_9FLAO</name>
<organism evidence="2 3">
    <name type="scientific">Flavobacterium gossypii</name>
    <dbReference type="NCBI Taxonomy" id="1646119"/>
    <lineage>
        <taxon>Bacteria</taxon>
        <taxon>Pseudomonadati</taxon>
        <taxon>Bacteroidota</taxon>
        <taxon>Flavobacteriia</taxon>
        <taxon>Flavobacteriales</taxon>
        <taxon>Flavobacteriaceae</taxon>
        <taxon>Flavobacterium</taxon>
    </lineage>
</organism>
<feature type="chain" id="PRO_5045555929" evidence="1">
    <location>
        <begin position="19"/>
        <end position="138"/>
    </location>
</feature>
<keyword evidence="3" id="KW-1185">Reference proteome</keyword>
<evidence type="ECO:0000313" key="3">
    <source>
        <dbReference type="Proteomes" id="UP000555003"/>
    </source>
</evidence>
<dbReference type="Proteomes" id="UP000555003">
    <property type="component" value="Unassembled WGS sequence"/>
</dbReference>
<accession>A0ABR6DS91</accession>
<dbReference type="EMBL" id="JACJIS010000003">
    <property type="protein sequence ID" value="MBA9074563.1"/>
    <property type="molecule type" value="Genomic_DNA"/>
</dbReference>
<gene>
    <name evidence="2" type="ORF">GGR22_002736</name>
</gene>
<evidence type="ECO:0000256" key="1">
    <source>
        <dbReference type="SAM" id="SignalP"/>
    </source>
</evidence>
<keyword evidence="1" id="KW-0732">Signal</keyword>
<feature type="signal peptide" evidence="1">
    <location>
        <begin position="1"/>
        <end position="18"/>
    </location>
</feature>
<reference evidence="2 3" key="1">
    <citation type="submission" date="2020-08" db="EMBL/GenBank/DDBJ databases">
        <title>Genomic Encyclopedia of Type Strains, Phase IV (KMG-IV): sequencing the most valuable type-strain genomes for metagenomic binning, comparative biology and taxonomic classification.</title>
        <authorList>
            <person name="Goeker M."/>
        </authorList>
    </citation>
    <scope>NUCLEOTIDE SEQUENCE [LARGE SCALE GENOMIC DNA]</scope>
    <source>
        <strain evidence="2 3">DSM 100397</strain>
    </source>
</reference>
<sequence length="138" mass="15656">MKKIYLIFLFLVSIPVFSQQSVEKVTLGYACGYGGSETPVIIKFANLLHAKEHKQIRALLYSKIPAENFLAVVISKRLADKKTITLTEVELKRIDELYKSTEKVPLCGGCTYYKEIELTKLLNSKENVAEAIEYFFGL</sequence>
<comment type="caution">
    <text evidence="2">The sequence shown here is derived from an EMBL/GenBank/DDBJ whole genome shotgun (WGS) entry which is preliminary data.</text>
</comment>
<proteinExistence type="predicted"/>
<protein>
    <submittedName>
        <fullName evidence="2">Uncharacterized protein</fullName>
    </submittedName>
</protein>
<dbReference type="RefSeq" id="WP_182494076.1">
    <property type="nucleotide sequence ID" value="NZ_JACJIS010000003.1"/>
</dbReference>